<dbReference type="GO" id="GO:0001530">
    <property type="term" value="F:lipopolysaccharide binding"/>
    <property type="evidence" value="ECO:0007669"/>
    <property type="project" value="InterPro"/>
</dbReference>
<dbReference type="GO" id="GO:0009279">
    <property type="term" value="C:cell outer membrane"/>
    <property type="evidence" value="ECO:0007669"/>
    <property type="project" value="TreeGrafter"/>
</dbReference>
<dbReference type="InterPro" id="IPR052037">
    <property type="entry name" value="LPS_export_LptA"/>
</dbReference>
<comment type="caution">
    <text evidence="6">The sequence shown here is derived from an EMBL/GenBank/DDBJ whole genome shotgun (WGS) entry which is preliminary data.</text>
</comment>
<evidence type="ECO:0000313" key="6">
    <source>
        <dbReference type="EMBL" id="KFE35113.1"/>
    </source>
</evidence>
<evidence type="ECO:0000256" key="4">
    <source>
        <dbReference type="SAM" id="SignalP"/>
    </source>
</evidence>
<dbReference type="AlphaFoldDB" id="A0A085TWL6"/>
<reference evidence="6 7" key="2">
    <citation type="journal article" date="2015" name="Antonie Van Leeuwenhoek">
        <title>Thioclava indica sp. nov., isolated from surface seawater of the Indian Ocean.</title>
        <authorList>
            <person name="Liu Y."/>
            <person name="Lai Q."/>
            <person name="Du J."/>
            <person name="Xu H."/>
            <person name="Jiang L."/>
            <person name="Shao Z."/>
        </authorList>
    </citation>
    <scope>NUCLEOTIDE SEQUENCE [LARGE SCALE GENOMIC DNA]</scope>
    <source>
        <strain evidence="6 7">13D2W-2</strain>
    </source>
</reference>
<dbReference type="eggNOG" id="COG1934">
    <property type="taxonomic scope" value="Bacteria"/>
</dbReference>
<dbReference type="Gene3D" id="2.60.450.10">
    <property type="entry name" value="Lipopolysaccharide (LPS) transport protein A like domain"/>
    <property type="match status" value="1"/>
</dbReference>
<dbReference type="PANTHER" id="PTHR36504:SF1">
    <property type="entry name" value="LIPOPOLYSACCHARIDE EXPORT SYSTEM PROTEIN LPTA"/>
    <property type="match status" value="1"/>
</dbReference>
<dbReference type="NCBIfam" id="TIGR03002">
    <property type="entry name" value="outer_YhbN_LptA"/>
    <property type="match status" value="1"/>
</dbReference>
<dbReference type="EMBL" id="AQRC01000006">
    <property type="protein sequence ID" value="KFE35113.1"/>
    <property type="molecule type" value="Genomic_DNA"/>
</dbReference>
<dbReference type="GO" id="GO:0030288">
    <property type="term" value="C:outer membrane-bounded periplasmic space"/>
    <property type="evidence" value="ECO:0007669"/>
    <property type="project" value="TreeGrafter"/>
</dbReference>
<keyword evidence="7" id="KW-1185">Reference proteome</keyword>
<reference evidence="7" key="1">
    <citation type="submission" date="2013-04" db="EMBL/GenBank/DDBJ databases">
        <title>Thioclava sp. 13D2W-2 Genome Sequencing.</title>
        <authorList>
            <person name="Lai Q."/>
            <person name="Li G."/>
            <person name="Shao Z."/>
        </authorList>
    </citation>
    <scope>NUCLEOTIDE SEQUENCE [LARGE SCALE GENOMIC DNA]</scope>
    <source>
        <strain evidence="7">13D2W-2</strain>
    </source>
</reference>
<dbReference type="GO" id="GO:0015920">
    <property type="term" value="P:lipopolysaccharide transport"/>
    <property type="evidence" value="ECO:0007669"/>
    <property type="project" value="InterPro"/>
</dbReference>
<feature type="domain" description="Organic solvent tolerance-like N-terminal" evidence="5">
    <location>
        <begin position="39"/>
        <end position="145"/>
    </location>
</feature>
<keyword evidence="3" id="KW-0574">Periplasm</keyword>
<evidence type="ECO:0000256" key="2">
    <source>
        <dbReference type="ARBA" id="ARBA00022729"/>
    </source>
</evidence>
<dbReference type="Pfam" id="PF03968">
    <property type="entry name" value="LptD_N"/>
    <property type="match status" value="1"/>
</dbReference>
<dbReference type="PANTHER" id="PTHR36504">
    <property type="entry name" value="LIPOPOLYSACCHARIDE EXPORT SYSTEM PROTEIN LPTA"/>
    <property type="match status" value="1"/>
</dbReference>
<sequence length="164" mass="17150">MFRARFTALVAMAIFLPALAVAQQLSFAGIRADQSAPVEIVADSLKVTQENGQAVFSGNVRVTQGTMKLAAAQVEVLYDGPNRSKISKLHATGGVTLVSPTDAAESQEATYDVVAGTVVMTGKVVLTQGENVMSGNRLQVDLRSGTGQMDGRVRTILQPGTGGQ</sequence>
<dbReference type="STRING" id="1317124.DW2_09066"/>
<dbReference type="InterPro" id="IPR014340">
    <property type="entry name" value="LptA"/>
</dbReference>
<gene>
    <name evidence="6" type="ORF">DW2_09066</name>
</gene>
<name>A0A085TWL6_9RHOB</name>
<accession>A0A085TWL6</accession>
<evidence type="ECO:0000256" key="3">
    <source>
        <dbReference type="ARBA" id="ARBA00022764"/>
    </source>
</evidence>
<protein>
    <submittedName>
        <fullName evidence="6">OstA family protein</fullName>
    </submittedName>
</protein>
<dbReference type="InterPro" id="IPR005653">
    <property type="entry name" value="OstA-like_N"/>
</dbReference>
<evidence type="ECO:0000256" key="1">
    <source>
        <dbReference type="ARBA" id="ARBA00022448"/>
    </source>
</evidence>
<evidence type="ECO:0000313" key="7">
    <source>
        <dbReference type="Proteomes" id="UP000028607"/>
    </source>
</evidence>
<dbReference type="OrthoDB" id="9811926at2"/>
<dbReference type="Proteomes" id="UP000028607">
    <property type="component" value="Unassembled WGS sequence"/>
</dbReference>
<evidence type="ECO:0000259" key="5">
    <source>
        <dbReference type="Pfam" id="PF03968"/>
    </source>
</evidence>
<proteinExistence type="predicted"/>
<feature type="signal peptide" evidence="4">
    <location>
        <begin position="1"/>
        <end position="22"/>
    </location>
</feature>
<keyword evidence="2 4" id="KW-0732">Signal</keyword>
<dbReference type="GO" id="GO:0017089">
    <property type="term" value="F:glycolipid transfer activity"/>
    <property type="evidence" value="ECO:0007669"/>
    <property type="project" value="TreeGrafter"/>
</dbReference>
<organism evidence="6 7">
    <name type="scientific">Thioclava atlantica</name>
    <dbReference type="NCBI Taxonomy" id="1317124"/>
    <lineage>
        <taxon>Bacteria</taxon>
        <taxon>Pseudomonadati</taxon>
        <taxon>Pseudomonadota</taxon>
        <taxon>Alphaproteobacteria</taxon>
        <taxon>Rhodobacterales</taxon>
        <taxon>Paracoccaceae</taxon>
        <taxon>Thioclava</taxon>
    </lineage>
</organism>
<keyword evidence="1" id="KW-0813">Transport</keyword>
<dbReference type="PATRIC" id="fig|1317124.6.peg.1840"/>
<dbReference type="RefSeq" id="WP_038145615.1">
    <property type="nucleotide sequence ID" value="NZ_AQRC01000006.1"/>
</dbReference>
<feature type="chain" id="PRO_5001797582" evidence="4">
    <location>
        <begin position="23"/>
        <end position="164"/>
    </location>
</feature>